<protein>
    <submittedName>
        <fullName evidence="2">Carboxymuconolactone decarboxylase family protein</fullName>
    </submittedName>
</protein>
<evidence type="ECO:0000259" key="1">
    <source>
        <dbReference type="Pfam" id="PF02627"/>
    </source>
</evidence>
<dbReference type="SUPFAM" id="SSF69118">
    <property type="entry name" value="AhpD-like"/>
    <property type="match status" value="1"/>
</dbReference>
<proteinExistence type="predicted"/>
<comment type="caution">
    <text evidence="2">The sequence shown here is derived from an EMBL/GenBank/DDBJ whole genome shotgun (WGS) entry which is preliminary data.</text>
</comment>
<evidence type="ECO:0000313" key="2">
    <source>
        <dbReference type="EMBL" id="MEN2788233.1"/>
    </source>
</evidence>
<feature type="domain" description="Carboxymuconolactone decarboxylase-like" evidence="1">
    <location>
        <begin position="101"/>
        <end position="155"/>
    </location>
</feature>
<dbReference type="Gene3D" id="1.20.1290.10">
    <property type="entry name" value="AhpD-like"/>
    <property type="match status" value="1"/>
</dbReference>
<dbReference type="Proteomes" id="UP001419910">
    <property type="component" value="Unassembled WGS sequence"/>
</dbReference>
<dbReference type="EMBL" id="JBDIME010000001">
    <property type="protein sequence ID" value="MEN2788233.1"/>
    <property type="molecule type" value="Genomic_DNA"/>
</dbReference>
<dbReference type="InterPro" id="IPR029032">
    <property type="entry name" value="AhpD-like"/>
</dbReference>
<sequence>MVKASLGDRSSAGHAPAQAERIAAREAEILGKPPRLAPVDRASVAAEVQAITAKLREEVVGDAAPIPLDMIPEIMFTLCRYPELWGAIIDLSLPLQNATAVLPARARQLAILRTAWLLQAPYEWGEHVKHGRKIGFSEDDIDRIIIGSSASGWDADDRAIVSACEELRGNAMVTDETWDKLGERLNDHQRFELLVLIGHFTNVAYFQNTLRLKLERSNEGLKAR</sequence>
<accession>A0ABU9XXF4</accession>
<dbReference type="PANTHER" id="PTHR34846">
    <property type="entry name" value="4-CARBOXYMUCONOLACTONE DECARBOXYLASE FAMILY PROTEIN (AFU_ORTHOLOGUE AFUA_6G11590)"/>
    <property type="match status" value="1"/>
</dbReference>
<organism evidence="2 3">
    <name type="scientific">Sphingomonas oligophenolica</name>
    <dbReference type="NCBI Taxonomy" id="301154"/>
    <lineage>
        <taxon>Bacteria</taxon>
        <taxon>Pseudomonadati</taxon>
        <taxon>Pseudomonadota</taxon>
        <taxon>Alphaproteobacteria</taxon>
        <taxon>Sphingomonadales</taxon>
        <taxon>Sphingomonadaceae</taxon>
        <taxon>Sphingomonas</taxon>
    </lineage>
</organism>
<reference evidence="2 3" key="1">
    <citation type="submission" date="2024-05" db="EMBL/GenBank/DDBJ databases">
        <authorList>
            <person name="Liu Q."/>
            <person name="Xin Y.-H."/>
        </authorList>
    </citation>
    <scope>NUCLEOTIDE SEQUENCE [LARGE SCALE GENOMIC DNA]</scope>
    <source>
        <strain evidence="2 3">CGMCC 1.10181</strain>
    </source>
</reference>
<dbReference type="RefSeq" id="WP_343887820.1">
    <property type="nucleotide sequence ID" value="NZ_BAAAEH010000005.1"/>
</dbReference>
<evidence type="ECO:0000313" key="3">
    <source>
        <dbReference type="Proteomes" id="UP001419910"/>
    </source>
</evidence>
<gene>
    <name evidence="2" type="ORF">ABC974_01205</name>
</gene>
<keyword evidence="3" id="KW-1185">Reference proteome</keyword>
<dbReference type="Pfam" id="PF02627">
    <property type="entry name" value="CMD"/>
    <property type="match status" value="1"/>
</dbReference>
<dbReference type="PANTHER" id="PTHR34846:SF5">
    <property type="entry name" value="CARBOXYMUCONOLACTONE DECARBOXYLASE-LIKE DOMAIN-CONTAINING PROTEIN"/>
    <property type="match status" value="1"/>
</dbReference>
<dbReference type="InterPro" id="IPR003779">
    <property type="entry name" value="CMD-like"/>
</dbReference>
<name>A0ABU9XXF4_9SPHN</name>